<keyword evidence="1" id="KW-0472">Membrane</keyword>
<keyword evidence="3" id="KW-1185">Reference proteome</keyword>
<keyword evidence="1" id="KW-1133">Transmembrane helix</keyword>
<reference evidence="2" key="1">
    <citation type="submission" date="2021-06" db="EMBL/GenBank/DDBJ databases">
        <authorList>
            <person name="Kallberg Y."/>
            <person name="Tangrot J."/>
            <person name="Rosling A."/>
        </authorList>
    </citation>
    <scope>NUCLEOTIDE SEQUENCE</scope>
    <source>
        <strain evidence="2">MA453B</strain>
    </source>
</reference>
<feature type="non-terminal residue" evidence="2">
    <location>
        <position position="1"/>
    </location>
</feature>
<feature type="transmembrane region" description="Helical" evidence="1">
    <location>
        <begin position="79"/>
        <end position="100"/>
    </location>
</feature>
<evidence type="ECO:0000313" key="3">
    <source>
        <dbReference type="Proteomes" id="UP000789405"/>
    </source>
</evidence>
<evidence type="ECO:0000256" key="1">
    <source>
        <dbReference type="SAM" id="Phobius"/>
    </source>
</evidence>
<comment type="caution">
    <text evidence="2">The sequence shown here is derived from an EMBL/GenBank/DDBJ whole genome shotgun (WGS) entry which is preliminary data.</text>
</comment>
<organism evidence="2 3">
    <name type="scientific">Dentiscutata erythropus</name>
    <dbReference type="NCBI Taxonomy" id="1348616"/>
    <lineage>
        <taxon>Eukaryota</taxon>
        <taxon>Fungi</taxon>
        <taxon>Fungi incertae sedis</taxon>
        <taxon>Mucoromycota</taxon>
        <taxon>Glomeromycotina</taxon>
        <taxon>Glomeromycetes</taxon>
        <taxon>Diversisporales</taxon>
        <taxon>Gigasporaceae</taxon>
        <taxon>Dentiscutata</taxon>
    </lineage>
</organism>
<dbReference type="Proteomes" id="UP000789405">
    <property type="component" value="Unassembled WGS sequence"/>
</dbReference>
<dbReference type="EMBL" id="CAJVPY010037039">
    <property type="protein sequence ID" value="CAG8802534.1"/>
    <property type="molecule type" value="Genomic_DNA"/>
</dbReference>
<keyword evidence="1" id="KW-0812">Transmembrane</keyword>
<protein>
    <submittedName>
        <fullName evidence="2">6467_t:CDS:1</fullName>
    </submittedName>
</protein>
<evidence type="ECO:0000313" key="2">
    <source>
        <dbReference type="EMBL" id="CAG8802534.1"/>
    </source>
</evidence>
<accession>A0A9N9P9N6</accession>
<name>A0A9N9P9N6_9GLOM</name>
<sequence length="199" mass="22891">KTLFPDISNIDITFEDDVVIIWDRNNPHPDTSTRVTPQNLEVPIPEVPVPEVPVPEVSVCPEIPPLQELWFKLKWNPRVFSVVVSGFIIILAAIGIDLIVSSYTGGQRKKEIQNYINECREPRIESYYNIMVLDFLIDQIKAFTIAIDLITGITESQLKNMFETFQNKCNKEIKKIDYVKAEEILKQIDKQRGSWTNEG</sequence>
<proteinExistence type="predicted"/>
<dbReference type="AlphaFoldDB" id="A0A9N9P9N6"/>
<gene>
    <name evidence="2" type="ORF">DERYTH_LOCUS23698</name>
</gene>